<gene>
    <name evidence="1" type="ORF">H2O64_10180</name>
</gene>
<proteinExistence type="predicted"/>
<name>A0ABR7Q906_9FLAO</name>
<keyword evidence="2" id="KW-1185">Reference proteome</keyword>
<sequence>MEVKNLEHLKELASNINGDMEGFYILLAGGLAKSSKRILYDPEYDEFSLINEIDESYQEFNSLAIGKETNLLEAISKKALFKDIN</sequence>
<comment type="caution">
    <text evidence="1">The sequence shown here is derived from an EMBL/GenBank/DDBJ whole genome shotgun (WGS) entry which is preliminary data.</text>
</comment>
<dbReference type="Proteomes" id="UP000619238">
    <property type="component" value="Unassembled WGS sequence"/>
</dbReference>
<reference evidence="1 2" key="1">
    <citation type="submission" date="2020-07" db="EMBL/GenBank/DDBJ databases">
        <title>Description of Kordia aestuariivivens sp. nov., isolated from a tidal flat.</title>
        <authorList>
            <person name="Park S."/>
            <person name="Yoon J.-H."/>
        </authorList>
    </citation>
    <scope>NUCLEOTIDE SEQUENCE [LARGE SCALE GENOMIC DNA]</scope>
    <source>
        <strain evidence="1 2">YSTF-M3</strain>
    </source>
</reference>
<organism evidence="1 2">
    <name type="scientific">Kordia aestuariivivens</name>
    <dbReference type="NCBI Taxonomy" id="2759037"/>
    <lineage>
        <taxon>Bacteria</taxon>
        <taxon>Pseudomonadati</taxon>
        <taxon>Bacteroidota</taxon>
        <taxon>Flavobacteriia</taxon>
        <taxon>Flavobacteriales</taxon>
        <taxon>Flavobacteriaceae</taxon>
        <taxon>Kordia</taxon>
    </lineage>
</organism>
<dbReference type="EMBL" id="JACGWS010000005">
    <property type="protein sequence ID" value="MBC8755040.1"/>
    <property type="molecule type" value="Genomic_DNA"/>
</dbReference>
<dbReference type="RefSeq" id="WP_187562087.1">
    <property type="nucleotide sequence ID" value="NZ_JACGWS010000005.1"/>
</dbReference>
<accession>A0ABR7Q906</accession>
<evidence type="ECO:0000313" key="2">
    <source>
        <dbReference type="Proteomes" id="UP000619238"/>
    </source>
</evidence>
<protein>
    <submittedName>
        <fullName evidence="1">Uncharacterized protein</fullName>
    </submittedName>
</protein>
<evidence type="ECO:0000313" key="1">
    <source>
        <dbReference type="EMBL" id="MBC8755040.1"/>
    </source>
</evidence>